<gene>
    <name evidence="2" type="ORF">ASJ80_01890</name>
</gene>
<dbReference type="RefSeq" id="WP_069584198.1">
    <property type="nucleotide sequence ID" value="NZ_LMVM01000037.1"/>
</dbReference>
<organism evidence="2 3">
    <name type="scientific">Methanobacterium bryantii</name>
    <dbReference type="NCBI Taxonomy" id="2161"/>
    <lineage>
        <taxon>Archaea</taxon>
        <taxon>Methanobacteriati</taxon>
        <taxon>Methanobacteriota</taxon>
        <taxon>Methanomada group</taxon>
        <taxon>Methanobacteria</taxon>
        <taxon>Methanobacteriales</taxon>
        <taxon>Methanobacteriaceae</taxon>
        <taxon>Methanobacterium</taxon>
    </lineage>
</organism>
<feature type="domain" description="Formylmethanofuran dehydrogenase subunit E" evidence="1">
    <location>
        <begin position="15"/>
        <end position="149"/>
    </location>
</feature>
<dbReference type="PANTHER" id="PTHR39418:SF1">
    <property type="entry name" value="DEHYDROGENASE"/>
    <property type="match status" value="1"/>
</dbReference>
<dbReference type="Pfam" id="PF02663">
    <property type="entry name" value="FmdE"/>
    <property type="match status" value="1"/>
</dbReference>
<comment type="caution">
    <text evidence="2">The sequence shown here is derived from an EMBL/GenBank/DDBJ whole genome shotgun (WGS) entry which is preliminary data.</text>
</comment>
<sequence>MNDYEVLLNRAKDLHGEVCPGVIMGTRMSIAAMKKLNMDPLKPNENLIVTVETDRCMPDAVQAITGCTVGRRTLKCRDYGKFVATFVDMTTGEAVRVSAKDDLVDSTPGLWTWFKDVAELAREKNMPKVMEEKKSAIKKLSEMPDEDLLSLVELQIDDTEIPGIPQHIVTCSVCGEHVMDKKEIIVGGKPVCQFCAD</sequence>
<dbReference type="OrthoDB" id="31120at2157"/>
<keyword evidence="3" id="KW-1185">Reference proteome</keyword>
<evidence type="ECO:0000313" key="3">
    <source>
        <dbReference type="Proteomes" id="UP000217784"/>
    </source>
</evidence>
<dbReference type="InterPro" id="IPR003814">
    <property type="entry name" value="FmdEsu_dom"/>
</dbReference>
<dbReference type="AlphaFoldDB" id="A0A2A2H2X4"/>
<dbReference type="Proteomes" id="UP000217784">
    <property type="component" value="Unassembled WGS sequence"/>
</dbReference>
<name>A0A2A2H2X4_METBR</name>
<reference evidence="2 3" key="1">
    <citation type="journal article" date="2017" name="BMC Genomics">
        <title>Genomic analysis of methanogenic archaea reveals a shift towards energy conservation.</title>
        <authorList>
            <person name="Gilmore S.P."/>
            <person name="Henske J.K."/>
            <person name="Sexton J.A."/>
            <person name="Solomon K.V."/>
            <person name="Seppala S."/>
            <person name="Yoo J.I."/>
            <person name="Huyett L.M."/>
            <person name="Pressman A."/>
            <person name="Cogan J.Z."/>
            <person name="Kivenson V."/>
            <person name="Peng X."/>
            <person name="Tan Y."/>
            <person name="Valentine D.L."/>
            <person name="O'Malley M.A."/>
        </authorList>
    </citation>
    <scope>NUCLEOTIDE SEQUENCE [LARGE SCALE GENOMIC DNA]</scope>
    <source>
        <strain evidence="2 3">M.o.H.</strain>
    </source>
</reference>
<evidence type="ECO:0000259" key="1">
    <source>
        <dbReference type="Pfam" id="PF02663"/>
    </source>
</evidence>
<dbReference type="Gene3D" id="3.30.1330.130">
    <property type="match status" value="1"/>
</dbReference>
<dbReference type="PANTHER" id="PTHR39418">
    <property type="entry name" value="DEHYDROGENASE-RELATED"/>
    <property type="match status" value="1"/>
</dbReference>
<protein>
    <submittedName>
        <fullName evidence="2">Formylmethanofuran dehydrogenase</fullName>
    </submittedName>
</protein>
<dbReference type="SUPFAM" id="SSF143555">
    <property type="entry name" value="FwdE-like"/>
    <property type="match status" value="1"/>
</dbReference>
<evidence type="ECO:0000313" key="2">
    <source>
        <dbReference type="EMBL" id="PAV03738.1"/>
    </source>
</evidence>
<dbReference type="InterPro" id="IPR053194">
    <property type="entry name" value="tRNA_methyltr_O"/>
</dbReference>
<accession>A0A2A2H2X4</accession>
<dbReference type="EMBL" id="LMVM01000037">
    <property type="protein sequence ID" value="PAV03738.1"/>
    <property type="molecule type" value="Genomic_DNA"/>
</dbReference>
<proteinExistence type="predicted"/>